<feature type="compositionally biased region" description="Basic and acidic residues" evidence="1">
    <location>
        <begin position="87"/>
        <end position="99"/>
    </location>
</feature>
<accession>A0ABW3Y5C0</accession>
<organism evidence="2 3">
    <name type="scientific">Micromonospora sonneratiae</name>
    <dbReference type="NCBI Taxonomy" id="1184706"/>
    <lineage>
        <taxon>Bacteria</taxon>
        <taxon>Bacillati</taxon>
        <taxon>Actinomycetota</taxon>
        <taxon>Actinomycetes</taxon>
        <taxon>Micromonosporales</taxon>
        <taxon>Micromonosporaceae</taxon>
        <taxon>Micromonospora</taxon>
    </lineage>
</organism>
<reference evidence="3" key="1">
    <citation type="journal article" date="2019" name="Int. J. Syst. Evol. Microbiol.">
        <title>The Global Catalogue of Microorganisms (GCM) 10K type strain sequencing project: providing services to taxonomists for standard genome sequencing and annotation.</title>
        <authorList>
            <consortium name="The Broad Institute Genomics Platform"/>
            <consortium name="The Broad Institute Genome Sequencing Center for Infectious Disease"/>
            <person name="Wu L."/>
            <person name="Ma J."/>
        </authorList>
    </citation>
    <scope>NUCLEOTIDE SEQUENCE [LARGE SCALE GENOMIC DNA]</scope>
    <source>
        <strain evidence="3">JCM 31037</strain>
    </source>
</reference>
<gene>
    <name evidence="2" type="ORF">ACFQ4H_00745</name>
</gene>
<proteinExistence type="predicted"/>
<dbReference type="Proteomes" id="UP001597260">
    <property type="component" value="Unassembled WGS sequence"/>
</dbReference>
<evidence type="ECO:0000313" key="2">
    <source>
        <dbReference type="EMBL" id="MFD1319608.1"/>
    </source>
</evidence>
<keyword evidence="3" id="KW-1185">Reference proteome</keyword>
<sequence length="107" mass="11606">MRLSGLSHAYGSALQRLGDPRWIEPVCAAAVHPASVEVLAGMVGHWGPDAADLVPDLLAAMPYAGPQAAEALRRCSCWVMTITRPSRSGEPERWRRATCERPWPSDG</sequence>
<name>A0ABW3Y5C0_9ACTN</name>
<evidence type="ECO:0000313" key="3">
    <source>
        <dbReference type="Proteomes" id="UP001597260"/>
    </source>
</evidence>
<evidence type="ECO:0000256" key="1">
    <source>
        <dbReference type="SAM" id="MobiDB-lite"/>
    </source>
</evidence>
<dbReference type="EMBL" id="JBHTMP010000001">
    <property type="protein sequence ID" value="MFD1319608.1"/>
    <property type="molecule type" value="Genomic_DNA"/>
</dbReference>
<dbReference type="RefSeq" id="WP_377565648.1">
    <property type="nucleotide sequence ID" value="NZ_JBHTMP010000001.1"/>
</dbReference>
<feature type="region of interest" description="Disordered" evidence="1">
    <location>
        <begin position="85"/>
        <end position="107"/>
    </location>
</feature>
<comment type="caution">
    <text evidence="2">The sequence shown here is derived from an EMBL/GenBank/DDBJ whole genome shotgun (WGS) entry which is preliminary data.</text>
</comment>
<protein>
    <submittedName>
        <fullName evidence="2">Uncharacterized protein</fullName>
    </submittedName>
</protein>